<comment type="caution">
    <text evidence="1">The sequence shown here is derived from an EMBL/GenBank/DDBJ whole genome shotgun (WGS) entry which is preliminary data.</text>
</comment>
<dbReference type="InterPro" id="IPR019723">
    <property type="entry name" value="Uncharacterised_YfmQ"/>
</dbReference>
<sequence>MTWVFVTLLTLISLLKILVTCLPTGAVEWITSKFQVHSKLDAANATVAFDGKRLEGQDKNQFIHDFNDAVFMERYYIYP</sequence>
<reference evidence="1 2" key="1">
    <citation type="submission" date="2017-01" db="EMBL/GenBank/DDBJ databases">
        <title>Bacillus phylogenomics.</title>
        <authorList>
            <person name="Dunlap C."/>
        </authorList>
    </citation>
    <scope>NUCLEOTIDE SEQUENCE [LARGE SCALE GENOMIC DNA]</scope>
    <source>
        <strain evidence="1 2">NRRL B-41282</strain>
    </source>
</reference>
<keyword evidence="2" id="KW-1185">Reference proteome</keyword>
<dbReference type="AlphaFoldDB" id="A0A1R1Q6X9"/>
<dbReference type="Proteomes" id="UP000187367">
    <property type="component" value="Unassembled WGS sequence"/>
</dbReference>
<evidence type="ECO:0000313" key="2">
    <source>
        <dbReference type="Proteomes" id="UP000187367"/>
    </source>
</evidence>
<evidence type="ECO:0000313" key="1">
    <source>
        <dbReference type="EMBL" id="OMH98042.1"/>
    </source>
</evidence>
<name>A0A1R1Q6X9_9BACI</name>
<dbReference type="RefSeq" id="WP_239693722.1">
    <property type="nucleotide sequence ID" value="NZ_MTJL01000064.1"/>
</dbReference>
<accession>A0A1R1Q6X9</accession>
<proteinExistence type="predicted"/>
<protein>
    <submittedName>
        <fullName evidence="1">Uncharacterized protein</fullName>
    </submittedName>
</protein>
<dbReference type="Pfam" id="PF10787">
    <property type="entry name" value="YfmQ"/>
    <property type="match status" value="1"/>
</dbReference>
<dbReference type="EMBL" id="MTJL01000064">
    <property type="protein sequence ID" value="OMH98042.1"/>
    <property type="molecule type" value="Genomic_DNA"/>
</dbReference>
<organism evidence="1 2">
    <name type="scientific">Bacillus swezeyi</name>
    <dbReference type="NCBI Taxonomy" id="1925020"/>
    <lineage>
        <taxon>Bacteria</taxon>
        <taxon>Bacillati</taxon>
        <taxon>Bacillota</taxon>
        <taxon>Bacilli</taxon>
        <taxon>Bacillales</taxon>
        <taxon>Bacillaceae</taxon>
        <taxon>Bacillus</taxon>
    </lineage>
</organism>
<feature type="non-terminal residue" evidence="1">
    <location>
        <position position="79"/>
    </location>
</feature>
<gene>
    <name evidence="1" type="ORF">BW143_22080</name>
</gene>